<feature type="chain" id="PRO_5012820753" description="Polysaccharide lyase 14 domain-containing protein" evidence="2">
    <location>
        <begin position="21"/>
        <end position="383"/>
    </location>
</feature>
<proteinExistence type="predicted"/>
<feature type="domain" description="Polysaccharide lyase 14" evidence="3">
    <location>
        <begin position="187"/>
        <end position="376"/>
    </location>
</feature>
<evidence type="ECO:0000313" key="4">
    <source>
        <dbReference type="EMBL" id="SKA91651.1"/>
    </source>
</evidence>
<accession>A0A1T4XRD5</accession>
<keyword evidence="2" id="KW-0732">Signal</keyword>
<dbReference type="EMBL" id="FUYB01000021">
    <property type="protein sequence ID" value="SKA91651.1"/>
    <property type="molecule type" value="Genomic_DNA"/>
</dbReference>
<reference evidence="4 5" key="1">
    <citation type="submission" date="2017-02" db="EMBL/GenBank/DDBJ databases">
        <authorList>
            <person name="Peterson S.W."/>
        </authorList>
    </citation>
    <scope>NUCLEOTIDE SEQUENCE [LARGE SCALE GENOMIC DNA]</scope>
    <source>
        <strain evidence="4 5">ATCC 49788</strain>
    </source>
</reference>
<dbReference type="AlphaFoldDB" id="A0A1T4XRD5"/>
<dbReference type="Gene3D" id="2.60.120.200">
    <property type="match status" value="1"/>
</dbReference>
<gene>
    <name evidence="4" type="ORF">SAMN02745130_03282</name>
</gene>
<evidence type="ECO:0000256" key="2">
    <source>
        <dbReference type="SAM" id="SignalP"/>
    </source>
</evidence>
<dbReference type="STRING" id="92487.SAMN02745130_03282"/>
<name>A0A1T4XRD5_9GAMM</name>
<keyword evidence="5" id="KW-1185">Reference proteome</keyword>
<dbReference type="PANTHER" id="PTHR40124:SF1">
    <property type="entry name" value="DISAGGREGATASE RELATED REPEAT PROTEIN"/>
    <property type="match status" value="1"/>
</dbReference>
<dbReference type="Pfam" id="PF21294">
    <property type="entry name" value="Polysacc_lyase_14"/>
    <property type="match status" value="1"/>
</dbReference>
<evidence type="ECO:0000313" key="5">
    <source>
        <dbReference type="Proteomes" id="UP000190460"/>
    </source>
</evidence>
<organism evidence="4 5">
    <name type="scientific">Thiothrix eikelboomii</name>
    <dbReference type="NCBI Taxonomy" id="92487"/>
    <lineage>
        <taxon>Bacteria</taxon>
        <taxon>Pseudomonadati</taxon>
        <taxon>Pseudomonadota</taxon>
        <taxon>Gammaproteobacteria</taxon>
        <taxon>Thiotrichales</taxon>
        <taxon>Thiotrichaceae</taxon>
        <taxon>Thiothrix</taxon>
    </lineage>
</organism>
<dbReference type="Proteomes" id="UP000190460">
    <property type="component" value="Unassembled WGS sequence"/>
</dbReference>
<feature type="compositionally biased region" description="Low complexity" evidence="1">
    <location>
        <begin position="32"/>
        <end position="45"/>
    </location>
</feature>
<dbReference type="InterPro" id="IPR048958">
    <property type="entry name" value="Polysacc_lyase_14"/>
</dbReference>
<evidence type="ECO:0000259" key="3">
    <source>
        <dbReference type="Pfam" id="PF21294"/>
    </source>
</evidence>
<dbReference type="PANTHER" id="PTHR40124">
    <property type="match status" value="1"/>
</dbReference>
<feature type="signal peptide" evidence="2">
    <location>
        <begin position="1"/>
        <end position="20"/>
    </location>
</feature>
<feature type="region of interest" description="Disordered" evidence="1">
    <location>
        <begin position="23"/>
        <end position="45"/>
    </location>
</feature>
<dbReference type="RefSeq" id="WP_234975909.1">
    <property type="nucleotide sequence ID" value="NZ_FUYB01000021.1"/>
</dbReference>
<evidence type="ECO:0000256" key="1">
    <source>
        <dbReference type="SAM" id="MobiDB-lite"/>
    </source>
</evidence>
<sequence>MKKILMTAFSLALASQLALAQTDPKPSAKMPQATHTQTTQATQQDATPGEVRLIPMLNKAQPYELAAKLQWNPHDKRWDKVLVLYNGASKPPADHPVWAYFKALGLPDRAPSKPGENLAYRPFHANAYCDGTTPLSRGQAMRVSFDENDLGGYGQKDYFRDWNCPQWGMGLKNLAIVNGKESRTGKDKTLRVKLLKGLSGCDTEQSCINWKPQLGEKFDSLYYTYWVKFPEGFDPVLGGKLPGIGNENARTGGGKPTGHDGWSVRVMWDRHGKLGQYVYHMDQPSHFGDFLEWKGVEIQKGKWQQIKTYVKLNSPGKRDGIIKTWLDGKPVLARSDLRFQSGDNLKIERFLFSVFYGGSGPEWAPNYDNVIYLDDFMISLQPL</sequence>
<protein>
    <recommendedName>
        <fullName evidence="3">Polysaccharide lyase 14 domain-containing protein</fullName>
    </recommendedName>
</protein>